<dbReference type="PANTHER" id="PTHR33877:SF2">
    <property type="entry name" value="OS07G0170200 PROTEIN"/>
    <property type="match status" value="1"/>
</dbReference>
<dbReference type="CDD" id="cd00085">
    <property type="entry name" value="HNHc"/>
    <property type="match status" value="1"/>
</dbReference>
<dbReference type="GO" id="GO:0003676">
    <property type="term" value="F:nucleic acid binding"/>
    <property type="evidence" value="ECO:0007669"/>
    <property type="project" value="InterPro"/>
</dbReference>
<reference evidence="2" key="1">
    <citation type="journal article" date="2020" name="mSystems">
        <title>Genome- and Community-Level Interaction Insights into Carbon Utilization and Element Cycling Functions of Hydrothermarchaeota in Hydrothermal Sediment.</title>
        <authorList>
            <person name="Zhou Z."/>
            <person name="Liu Y."/>
            <person name="Xu W."/>
            <person name="Pan J."/>
            <person name="Luo Z.H."/>
            <person name="Li M."/>
        </authorList>
    </citation>
    <scope>NUCLEOTIDE SEQUENCE [LARGE SCALE GENOMIC DNA]</scope>
    <source>
        <strain evidence="2">SpSt-418</strain>
    </source>
</reference>
<feature type="domain" description="HNH nuclease" evidence="1">
    <location>
        <begin position="288"/>
        <end position="343"/>
    </location>
</feature>
<dbReference type="EMBL" id="DSRU01000347">
    <property type="protein sequence ID" value="HFN00874.1"/>
    <property type="molecule type" value="Genomic_DNA"/>
</dbReference>
<dbReference type="InterPro" id="IPR003615">
    <property type="entry name" value="HNH_nuc"/>
</dbReference>
<gene>
    <name evidence="2" type="ORF">ENR64_24585</name>
</gene>
<dbReference type="InterPro" id="IPR002711">
    <property type="entry name" value="HNH"/>
</dbReference>
<name>A0A7C3PI16_9CYAN</name>
<evidence type="ECO:0000259" key="1">
    <source>
        <dbReference type="SMART" id="SM00507"/>
    </source>
</evidence>
<organism evidence="2">
    <name type="scientific">Oscillatoriales cyanobacterium SpSt-418</name>
    <dbReference type="NCBI Taxonomy" id="2282169"/>
    <lineage>
        <taxon>Bacteria</taxon>
        <taxon>Bacillati</taxon>
        <taxon>Cyanobacteriota</taxon>
        <taxon>Cyanophyceae</taxon>
        <taxon>Oscillatoriophycideae</taxon>
        <taxon>Oscillatoriales</taxon>
    </lineage>
</organism>
<sequence length="355" mass="41515">MPSKRRVFETDLVFESKDLSIFQIPDLKTRLNTLQNYFFPRLDRLITESLELIQEIYQIEPYEKLTILRSPSHRKHSENNRDQPYVLIGIGGKRKNQPLEVINKAGKPYNHHIGRLYYMMESDGSLGIFLHLLTHLEPSLNTKVLSIWKNLLVENFQTLNNIFTLNHIYHSYSHEFINFSEVLYQDWFGWSEALQFHSPIYYLPVSFETSLFSLQIAFAALYPLLDASIDIEKGKEHQLESLLDSYINWYRNGGASHWYQKKSKAQPDELNEAIQLPELDSYQFIRTGLWWEILARDNWTCCSCGRSVKQHGITLHVDHILPRSKGGDDTKQNLQTLCMKCNIGKSNRDSTDLRA</sequence>
<keyword evidence="2" id="KW-0255">Endonuclease</keyword>
<proteinExistence type="predicted"/>
<dbReference type="AlphaFoldDB" id="A0A7C3PI16"/>
<accession>A0A7C3PI16</accession>
<keyword evidence="2" id="KW-0540">Nuclease</keyword>
<dbReference type="GO" id="GO:0004519">
    <property type="term" value="F:endonuclease activity"/>
    <property type="evidence" value="ECO:0007669"/>
    <property type="project" value="UniProtKB-KW"/>
</dbReference>
<dbReference type="InterPro" id="IPR052892">
    <property type="entry name" value="NA-targeting_endonuclease"/>
</dbReference>
<dbReference type="Pfam" id="PF01844">
    <property type="entry name" value="HNH"/>
    <property type="match status" value="1"/>
</dbReference>
<comment type="caution">
    <text evidence="2">The sequence shown here is derived from an EMBL/GenBank/DDBJ whole genome shotgun (WGS) entry which is preliminary data.</text>
</comment>
<evidence type="ECO:0000313" key="2">
    <source>
        <dbReference type="EMBL" id="HFN00874.1"/>
    </source>
</evidence>
<dbReference type="Gene3D" id="1.10.30.50">
    <property type="match status" value="1"/>
</dbReference>
<dbReference type="PANTHER" id="PTHR33877">
    <property type="entry name" value="SLL1193 PROTEIN"/>
    <property type="match status" value="1"/>
</dbReference>
<protein>
    <submittedName>
        <fullName evidence="2">HNH endonuclease</fullName>
    </submittedName>
</protein>
<keyword evidence="2" id="KW-0378">Hydrolase</keyword>
<dbReference type="GO" id="GO:0008270">
    <property type="term" value="F:zinc ion binding"/>
    <property type="evidence" value="ECO:0007669"/>
    <property type="project" value="InterPro"/>
</dbReference>
<dbReference type="SMART" id="SM00507">
    <property type="entry name" value="HNHc"/>
    <property type="match status" value="1"/>
</dbReference>